<name>A0AAD8XHE1_GLOAC</name>
<evidence type="ECO:0000313" key="3">
    <source>
        <dbReference type="Proteomes" id="UP001244207"/>
    </source>
</evidence>
<dbReference type="Proteomes" id="UP001244207">
    <property type="component" value="Unassembled WGS sequence"/>
</dbReference>
<evidence type="ECO:0000256" key="1">
    <source>
        <dbReference type="SAM" id="Phobius"/>
    </source>
</evidence>
<dbReference type="EMBL" id="JAHMHS010000033">
    <property type="protein sequence ID" value="KAK1726361.1"/>
    <property type="molecule type" value="Genomic_DNA"/>
</dbReference>
<sequence>MMYIYNCQGLLSCALVQLTLHPPVLVPPFLSTGIMDLLFNLETGFDKGKKRYKFCCPGYFVIAKRFPFLVSLKCPVFLVAVLVGSKCVLGTAQMVNARRICRKETRAPAPRTVD</sequence>
<accession>A0AAD8XHE1</accession>
<dbReference type="RefSeq" id="XP_060366416.1">
    <property type="nucleotide sequence ID" value="XM_060502014.1"/>
</dbReference>
<reference evidence="2" key="1">
    <citation type="submission" date="2021-12" db="EMBL/GenBank/DDBJ databases">
        <title>Comparative genomics, transcriptomics and evolutionary studies reveal genomic signatures of adaptation to plant cell wall in hemibiotrophic fungi.</title>
        <authorList>
            <consortium name="DOE Joint Genome Institute"/>
            <person name="Baroncelli R."/>
            <person name="Diaz J.F."/>
            <person name="Benocci T."/>
            <person name="Peng M."/>
            <person name="Battaglia E."/>
            <person name="Haridas S."/>
            <person name="Andreopoulos W."/>
            <person name="Labutti K."/>
            <person name="Pangilinan J."/>
            <person name="Floch G.L."/>
            <person name="Makela M.R."/>
            <person name="Henrissat B."/>
            <person name="Grigoriev I.V."/>
            <person name="Crouch J.A."/>
            <person name="De Vries R.P."/>
            <person name="Sukno S.A."/>
            <person name="Thon M.R."/>
        </authorList>
    </citation>
    <scope>NUCLEOTIDE SEQUENCE</scope>
    <source>
        <strain evidence="2">CBS 112980</strain>
    </source>
</reference>
<keyword evidence="1" id="KW-0472">Membrane</keyword>
<organism evidence="2 3">
    <name type="scientific">Glomerella acutata</name>
    <name type="common">Colletotrichum acutatum</name>
    <dbReference type="NCBI Taxonomy" id="27357"/>
    <lineage>
        <taxon>Eukaryota</taxon>
        <taxon>Fungi</taxon>
        <taxon>Dikarya</taxon>
        <taxon>Ascomycota</taxon>
        <taxon>Pezizomycotina</taxon>
        <taxon>Sordariomycetes</taxon>
        <taxon>Hypocreomycetidae</taxon>
        <taxon>Glomerellales</taxon>
        <taxon>Glomerellaceae</taxon>
        <taxon>Colletotrichum</taxon>
        <taxon>Colletotrichum acutatum species complex</taxon>
    </lineage>
</organism>
<comment type="caution">
    <text evidence="2">The sequence shown here is derived from an EMBL/GenBank/DDBJ whole genome shotgun (WGS) entry which is preliminary data.</text>
</comment>
<keyword evidence="3" id="KW-1185">Reference proteome</keyword>
<gene>
    <name evidence="2" type="ORF">BDZ83DRAFT_263510</name>
</gene>
<proteinExistence type="predicted"/>
<dbReference type="AlphaFoldDB" id="A0AAD8XHE1"/>
<evidence type="ECO:0000313" key="2">
    <source>
        <dbReference type="EMBL" id="KAK1726361.1"/>
    </source>
</evidence>
<protein>
    <submittedName>
        <fullName evidence="2">Uncharacterized protein</fullName>
    </submittedName>
</protein>
<keyword evidence="1" id="KW-1133">Transmembrane helix</keyword>
<dbReference type="GeneID" id="85385913"/>
<feature type="transmembrane region" description="Helical" evidence="1">
    <location>
        <begin position="68"/>
        <end position="89"/>
    </location>
</feature>
<keyword evidence="1" id="KW-0812">Transmembrane</keyword>